<dbReference type="PROSITE" id="PS50238">
    <property type="entry name" value="RHOGAP"/>
    <property type="match status" value="1"/>
</dbReference>
<proteinExistence type="predicted"/>
<dbReference type="InterPro" id="IPR000198">
    <property type="entry name" value="RhoGAP_dom"/>
</dbReference>
<accession>R7SHP1</accession>
<evidence type="ECO:0000259" key="3">
    <source>
        <dbReference type="PROSITE" id="PS50238"/>
    </source>
</evidence>
<protein>
    <submittedName>
        <fullName evidence="4">Rho GTPase activation protein</fullName>
    </submittedName>
</protein>
<dbReference type="OrthoDB" id="79452at2759"/>
<dbReference type="GO" id="GO:0007165">
    <property type="term" value="P:signal transduction"/>
    <property type="evidence" value="ECO:0007669"/>
    <property type="project" value="InterPro"/>
</dbReference>
<dbReference type="RefSeq" id="XP_007272013.1">
    <property type="nucleotide sequence ID" value="XM_007271951.1"/>
</dbReference>
<reference evidence="5" key="1">
    <citation type="journal article" date="2012" name="Science">
        <title>The Paleozoic origin of enzymatic lignin decomposition reconstructed from 31 fungal genomes.</title>
        <authorList>
            <person name="Floudas D."/>
            <person name="Binder M."/>
            <person name="Riley R."/>
            <person name="Barry K."/>
            <person name="Blanchette R.A."/>
            <person name="Henrissat B."/>
            <person name="Martinez A.T."/>
            <person name="Otillar R."/>
            <person name="Spatafora J.W."/>
            <person name="Yadav J.S."/>
            <person name="Aerts A."/>
            <person name="Benoit I."/>
            <person name="Boyd A."/>
            <person name="Carlson A."/>
            <person name="Copeland A."/>
            <person name="Coutinho P.M."/>
            <person name="de Vries R.P."/>
            <person name="Ferreira P."/>
            <person name="Findley K."/>
            <person name="Foster B."/>
            <person name="Gaskell J."/>
            <person name="Glotzer D."/>
            <person name="Gorecki P."/>
            <person name="Heitman J."/>
            <person name="Hesse C."/>
            <person name="Hori C."/>
            <person name="Igarashi K."/>
            <person name="Jurgens J.A."/>
            <person name="Kallen N."/>
            <person name="Kersten P."/>
            <person name="Kohler A."/>
            <person name="Kuees U."/>
            <person name="Kumar T.K.A."/>
            <person name="Kuo A."/>
            <person name="LaButti K."/>
            <person name="Larrondo L.F."/>
            <person name="Lindquist E."/>
            <person name="Ling A."/>
            <person name="Lombard V."/>
            <person name="Lucas S."/>
            <person name="Lundell T."/>
            <person name="Martin R."/>
            <person name="McLaughlin D.J."/>
            <person name="Morgenstern I."/>
            <person name="Morin E."/>
            <person name="Murat C."/>
            <person name="Nagy L.G."/>
            <person name="Nolan M."/>
            <person name="Ohm R.A."/>
            <person name="Patyshakuliyeva A."/>
            <person name="Rokas A."/>
            <person name="Ruiz-Duenas F.J."/>
            <person name="Sabat G."/>
            <person name="Salamov A."/>
            <person name="Samejima M."/>
            <person name="Schmutz J."/>
            <person name="Slot J.C."/>
            <person name="St John F."/>
            <person name="Stenlid J."/>
            <person name="Sun H."/>
            <person name="Sun S."/>
            <person name="Syed K."/>
            <person name="Tsang A."/>
            <person name="Wiebenga A."/>
            <person name="Young D."/>
            <person name="Pisabarro A."/>
            <person name="Eastwood D.C."/>
            <person name="Martin F."/>
            <person name="Cullen D."/>
            <person name="Grigoriev I.V."/>
            <person name="Hibbett D.S."/>
        </authorList>
    </citation>
    <scope>NUCLEOTIDE SEQUENCE [LARGE SCALE GENOMIC DNA]</scope>
    <source>
        <strain evidence="5">MF3/22</strain>
    </source>
</reference>
<dbReference type="InterPro" id="IPR008936">
    <property type="entry name" value="Rho_GTPase_activation_prot"/>
</dbReference>
<dbReference type="EMBL" id="JH717985">
    <property type="protein sequence ID" value="EJC97797.1"/>
    <property type="molecule type" value="Genomic_DNA"/>
</dbReference>
<feature type="region of interest" description="Disordered" evidence="2">
    <location>
        <begin position="599"/>
        <end position="672"/>
    </location>
</feature>
<dbReference type="Gene3D" id="1.10.555.10">
    <property type="entry name" value="Rho GTPase activation protein"/>
    <property type="match status" value="1"/>
</dbReference>
<sequence>MDFDVEQDPPSPTYQQDCRRRNSVSVLPANTVVYSPSAVRHSPPGCESFLPSFPISFECQKDLDLETFRQARACGMTLDTISVAKPRSRPQSAALVDVHITRKDDLGDDLGSFLRSPDLHDTGCNEGTLAVSHSMPRSVVDYGGRNELVIPAVSPVPNSPSSPCFSATSGSPAFTAINLQPVKLAPSFSPDKQLARVNNLLRRYNHVFCGDGLSKHLASVTAEMLIDIEKLLDDHRADYQFEVDDRMECDDGDLSPLIDLGSLDRGGLMIGTDWRKPTAMREVIPPEHSVFRQPLSRTHRYASCVHTLAGYQNDLPIVVRACVEELYRTGMTVSGLFRTAPSRARLDKLTTTFDIGPSFGRSVSLRKENTEDICALLRKYITGLPHAIWHESLFEPMLDLCVRPSVLMEKALAEAVEGEDTRGMSPGRAAGITRPSSVILLSTPTLGEKKQKSPHLRSSSFHEALPFSNSVPSITLSAMAHADIDAIRERPRLALARAFFRLLPPSHLSLLVYLCSFFSQLPLCPHNELSIEDIAQMFAVPLFYSRPEDVNEDASWPVRKEDARMMMVWVLKRWTFISEGLFDVDDDMDLELELLNEDGESGLTSATPSDGSDGSRSAFSGFSYPGSSSSRSSVLMGPSTGGSGPRSGLGVDRIKTGRLKSRAGSGSPSHNDIDIQIWKSHVEKDLDELRRTLIEVQTRLGR</sequence>
<feature type="domain" description="Rho-GAP" evidence="3">
    <location>
        <begin position="306"/>
        <end position="578"/>
    </location>
</feature>
<dbReference type="PANTHER" id="PTHR15228:SF25">
    <property type="entry name" value="F-BAR DOMAIN-CONTAINING PROTEIN"/>
    <property type="match status" value="1"/>
</dbReference>
<keyword evidence="1" id="KW-0343">GTPase activation</keyword>
<organism evidence="4 5">
    <name type="scientific">Fomitiporia mediterranea (strain MF3/22)</name>
    <name type="common">Grapevine white-rot fungus</name>
    <dbReference type="NCBI Taxonomy" id="694068"/>
    <lineage>
        <taxon>Eukaryota</taxon>
        <taxon>Fungi</taxon>
        <taxon>Dikarya</taxon>
        <taxon>Basidiomycota</taxon>
        <taxon>Agaricomycotina</taxon>
        <taxon>Agaricomycetes</taxon>
        <taxon>Hymenochaetales</taxon>
        <taxon>Hymenochaetaceae</taxon>
        <taxon>Fomitiporia</taxon>
    </lineage>
</organism>
<dbReference type="AlphaFoldDB" id="R7SHP1"/>
<dbReference type="SMART" id="SM00324">
    <property type="entry name" value="RhoGAP"/>
    <property type="match status" value="1"/>
</dbReference>
<dbReference type="eggNOG" id="ENOG502SSD6">
    <property type="taxonomic scope" value="Eukaryota"/>
</dbReference>
<dbReference type="Proteomes" id="UP000053630">
    <property type="component" value="Unassembled WGS sequence"/>
</dbReference>
<dbReference type="GO" id="GO:0005096">
    <property type="term" value="F:GTPase activator activity"/>
    <property type="evidence" value="ECO:0007669"/>
    <property type="project" value="UniProtKB-KW"/>
</dbReference>
<name>R7SHP1_FOMME</name>
<feature type="compositionally biased region" description="Polar residues" evidence="2">
    <location>
        <begin position="604"/>
        <end position="615"/>
    </location>
</feature>
<evidence type="ECO:0000313" key="5">
    <source>
        <dbReference type="Proteomes" id="UP000053630"/>
    </source>
</evidence>
<evidence type="ECO:0000256" key="2">
    <source>
        <dbReference type="SAM" id="MobiDB-lite"/>
    </source>
</evidence>
<dbReference type="GeneID" id="18672134"/>
<dbReference type="SUPFAM" id="SSF48350">
    <property type="entry name" value="GTPase activation domain, GAP"/>
    <property type="match status" value="1"/>
</dbReference>
<dbReference type="GO" id="GO:0005938">
    <property type="term" value="C:cell cortex"/>
    <property type="evidence" value="ECO:0007669"/>
    <property type="project" value="TreeGrafter"/>
</dbReference>
<dbReference type="PANTHER" id="PTHR15228">
    <property type="entry name" value="SPERMATHECAL PHYSIOLOGY VARIANT"/>
    <property type="match status" value="1"/>
</dbReference>
<keyword evidence="5" id="KW-1185">Reference proteome</keyword>
<dbReference type="KEGG" id="fme:FOMMEDRAFT_137524"/>
<evidence type="ECO:0000313" key="4">
    <source>
        <dbReference type="EMBL" id="EJC97797.1"/>
    </source>
</evidence>
<dbReference type="Pfam" id="PF00620">
    <property type="entry name" value="RhoGAP"/>
    <property type="match status" value="1"/>
</dbReference>
<dbReference type="GO" id="GO:0060237">
    <property type="term" value="P:regulation of fungal-type cell wall organization"/>
    <property type="evidence" value="ECO:0007669"/>
    <property type="project" value="TreeGrafter"/>
</dbReference>
<gene>
    <name evidence="4" type="ORF">FOMMEDRAFT_137524</name>
</gene>
<evidence type="ECO:0000256" key="1">
    <source>
        <dbReference type="ARBA" id="ARBA00022468"/>
    </source>
</evidence>
<feature type="compositionally biased region" description="Low complexity" evidence="2">
    <location>
        <begin position="617"/>
        <end position="633"/>
    </location>
</feature>
<dbReference type="InterPro" id="IPR051025">
    <property type="entry name" value="RhoGAP"/>
</dbReference>